<comment type="caution">
    <text evidence="1">The sequence shown here is derived from an EMBL/GenBank/DDBJ whole genome shotgun (WGS) entry which is preliminary data.</text>
</comment>
<accession>A0ACC2W0T1</accession>
<evidence type="ECO:0000313" key="1">
    <source>
        <dbReference type="EMBL" id="KAJ9105217.1"/>
    </source>
</evidence>
<proteinExistence type="predicted"/>
<dbReference type="Proteomes" id="UP001230649">
    <property type="component" value="Unassembled WGS sequence"/>
</dbReference>
<gene>
    <name evidence="1" type="ORF">QFC20_004352</name>
</gene>
<keyword evidence="2" id="KW-1185">Reference proteome</keyword>
<dbReference type="EMBL" id="JASBWS010000049">
    <property type="protein sequence ID" value="KAJ9105217.1"/>
    <property type="molecule type" value="Genomic_DNA"/>
</dbReference>
<sequence length="553" mass="61746">MSTYTTLYSLIIAQHPPSTQDYRLGELGIDWIDYHSEKEIPQDVPKPTVKEVKDVVDDAPPRRFTQGMTALGPGIVHLFRHAAPLLPEEGTKVEGEDGTLVAVLAVPRWMGFAEFGAWLGAWSTRLEGFRMIRDASPNKTLALLKFHEPTAANDFISIHTGTTFSPSPQSETCHPIRIHHLLLHDLSRSPTSPHALPELLKVPRESTYELPTCPVCLERMDAIVTGLVTTPCTHAGDCQCLSRWTGRGDTACPVCRILNDARETRCMRCPTMTVEYNPADDIPTATGKADGHSNWICTLCAYLGCSRYESGHARDHYTETGHAYSMEIETGRVWDYIEDYYVHRLIQNRSDGKLVELPSATSLSSRLSSVSLAPGRGPTASDEKWVASLERVTGEAQRLAVRLAEREAVHEREVERMRVEREEERRAVERLRKEVEDGERRIRELEEAVEGLTKAKITAEKKTQIASTLAKTLQKDLTSEKALSSGLLQKIQTVESNLRETTEREKAAQERIKEVEETVGDLMASISMGERVKENGGEGGDLGVVQKKKKGRR</sequence>
<protein>
    <submittedName>
        <fullName evidence="1">Uncharacterized protein</fullName>
    </submittedName>
</protein>
<name>A0ACC2W0T1_9TREE</name>
<organism evidence="1 2">
    <name type="scientific">Naganishia adeliensis</name>
    <dbReference type="NCBI Taxonomy" id="92952"/>
    <lineage>
        <taxon>Eukaryota</taxon>
        <taxon>Fungi</taxon>
        <taxon>Dikarya</taxon>
        <taxon>Basidiomycota</taxon>
        <taxon>Agaricomycotina</taxon>
        <taxon>Tremellomycetes</taxon>
        <taxon>Filobasidiales</taxon>
        <taxon>Filobasidiaceae</taxon>
        <taxon>Naganishia</taxon>
    </lineage>
</organism>
<evidence type="ECO:0000313" key="2">
    <source>
        <dbReference type="Proteomes" id="UP001230649"/>
    </source>
</evidence>
<reference evidence="1" key="1">
    <citation type="submission" date="2023-04" db="EMBL/GenBank/DDBJ databases">
        <title>Draft Genome sequencing of Naganishia species isolated from polar environments using Oxford Nanopore Technology.</title>
        <authorList>
            <person name="Leo P."/>
            <person name="Venkateswaran K."/>
        </authorList>
    </citation>
    <scope>NUCLEOTIDE SEQUENCE</scope>
    <source>
        <strain evidence="1">MNA-CCFEE 5262</strain>
    </source>
</reference>